<feature type="chain" id="PRO_5020021590" evidence="17">
    <location>
        <begin position="23"/>
        <end position="132"/>
    </location>
</feature>
<dbReference type="Pfam" id="PF04750">
    <property type="entry name" value="Far-17a_AIG1"/>
    <property type="match status" value="1"/>
</dbReference>
<dbReference type="GO" id="GO:0012505">
    <property type="term" value="C:endomembrane system"/>
    <property type="evidence" value="ECO:0007669"/>
    <property type="project" value="UniProtKB-SubCell"/>
</dbReference>
<keyword evidence="4" id="KW-0812">Transmembrane</keyword>
<sequence>MAARFLTVVHLGCFLWALFSLSQNVGLPHSARRESENTYGGRWKYLTFINQFVAVTFWTLYAYDRELVYPKELDEINPPWLNHIMPPCRMHCIRKSSNGKGMDYRSKLHIQKNSSQYTATWTEVYESATAYT</sequence>
<comment type="catalytic activity">
    <reaction evidence="11">
        <text>12-(9Z-octadecenoyloxy)-octadecanoate + H2O = 12-hydroxyoctadecanoate + (9Z)-octadecenoate + H(+)</text>
        <dbReference type="Rhea" id="RHEA:52060"/>
        <dbReference type="ChEBI" id="CHEBI:15377"/>
        <dbReference type="ChEBI" id="CHEBI:15378"/>
        <dbReference type="ChEBI" id="CHEBI:30823"/>
        <dbReference type="ChEBI" id="CHEBI:84201"/>
        <dbReference type="ChEBI" id="CHEBI:136302"/>
    </reaction>
    <physiologicalReaction direction="left-to-right" evidence="11">
        <dbReference type="Rhea" id="RHEA:52061"/>
    </physiologicalReaction>
</comment>
<evidence type="ECO:0000256" key="14">
    <source>
        <dbReference type="ARBA" id="ARBA00049296"/>
    </source>
</evidence>
<evidence type="ECO:0000256" key="13">
    <source>
        <dbReference type="ARBA" id="ARBA00049221"/>
    </source>
</evidence>
<dbReference type="EMBL" id="QXTE01000122">
    <property type="protein sequence ID" value="TFK05014.1"/>
    <property type="molecule type" value="Genomic_DNA"/>
</dbReference>
<evidence type="ECO:0000256" key="8">
    <source>
        <dbReference type="ARBA" id="ARBA00047427"/>
    </source>
</evidence>
<organism evidence="18 19">
    <name type="scientific">Platysternon megacephalum</name>
    <name type="common">big-headed turtle</name>
    <dbReference type="NCBI Taxonomy" id="55544"/>
    <lineage>
        <taxon>Eukaryota</taxon>
        <taxon>Metazoa</taxon>
        <taxon>Chordata</taxon>
        <taxon>Craniata</taxon>
        <taxon>Vertebrata</taxon>
        <taxon>Euteleostomi</taxon>
        <taxon>Archelosauria</taxon>
        <taxon>Testudinata</taxon>
        <taxon>Testudines</taxon>
        <taxon>Cryptodira</taxon>
        <taxon>Durocryptodira</taxon>
        <taxon>Testudinoidea</taxon>
        <taxon>Platysternidae</taxon>
        <taxon>Platysternon</taxon>
    </lineage>
</organism>
<keyword evidence="5" id="KW-1133">Transmembrane helix</keyword>
<comment type="catalytic activity">
    <reaction evidence="14">
        <text>13-(9Z-octadecenoyloxy)-octadecanoate + H2O = 13-hydroxy-octadecanoate + (9Z)-octadecenoate + H(+)</text>
        <dbReference type="Rhea" id="RHEA:52064"/>
        <dbReference type="ChEBI" id="CHEBI:15377"/>
        <dbReference type="ChEBI" id="CHEBI:15378"/>
        <dbReference type="ChEBI" id="CHEBI:30823"/>
        <dbReference type="ChEBI" id="CHEBI:136303"/>
        <dbReference type="ChEBI" id="CHEBI:136304"/>
    </reaction>
    <physiologicalReaction direction="left-to-right" evidence="14">
        <dbReference type="Rhea" id="RHEA:52065"/>
    </physiologicalReaction>
</comment>
<accession>A0A4D9EET0</accession>
<evidence type="ECO:0000256" key="10">
    <source>
        <dbReference type="ARBA" id="ARBA00048680"/>
    </source>
</evidence>
<evidence type="ECO:0000256" key="2">
    <source>
        <dbReference type="ARBA" id="ARBA00004127"/>
    </source>
</evidence>
<comment type="catalytic activity">
    <reaction evidence="13">
        <text>9-octadecanoyloxy-octadecanoate + H2O = 9-hydroxy-octadecanoate + octadecanoate + H(+)</text>
        <dbReference type="Rhea" id="RHEA:52096"/>
        <dbReference type="ChEBI" id="CHEBI:15377"/>
        <dbReference type="ChEBI" id="CHEBI:15378"/>
        <dbReference type="ChEBI" id="CHEBI:25629"/>
        <dbReference type="ChEBI" id="CHEBI:136286"/>
        <dbReference type="ChEBI" id="CHEBI:136373"/>
    </reaction>
    <physiologicalReaction direction="left-to-right" evidence="13">
        <dbReference type="Rhea" id="RHEA:52097"/>
    </physiologicalReaction>
</comment>
<keyword evidence="17" id="KW-0732">Signal</keyword>
<evidence type="ECO:0000256" key="7">
    <source>
        <dbReference type="ARBA" id="ARBA00047368"/>
    </source>
</evidence>
<keyword evidence="19" id="KW-1185">Reference proteome</keyword>
<comment type="catalytic activity">
    <reaction evidence="16">
        <text>12-(9Z-hexadecenoyloxy)-octadecanoate + H2O = 12-hydroxyoctadecanoate + (9Z)-hexadecenoate + H(+)</text>
        <dbReference type="Rhea" id="RHEA:52072"/>
        <dbReference type="ChEBI" id="CHEBI:15377"/>
        <dbReference type="ChEBI" id="CHEBI:15378"/>
        <dbReference type="ChEBI" id="CHEBI:32372"/>
        <dbReference type="ChEBI" id="CHEBI:84201"/>
        <dbReference type="ChEBI" id="CHEBI:136312"/>
    </reaction>
    <physiologicalReaction direction="left-to-right" evidence="16">
        <dbReference type="Rhea" id="RHEA:52073"/>
    </physiologicalReaction>
</comment>
<comment type="catalytic activity">
    <reaction evidence="8">
        <text>13-octadecanoyloxy-octadecanoate + H2O = 13-hydroxy-octadecanoate + octadecanoate + H(+)</text>
        <dbReference type="Rhea" id="RHEA:52084"/>
        <dbReference type="ChEBI" id="CHEBI:15377"/>
        <dbReference type="ChEBI" id="CHEBI:15378"/>
        <dbReference type="ChEBI" id="CHEBI:25629"/>
        <dbReference type="ChEBI" id="CHEBI:136304"/>
        <dbReference type="ChEBI" id="CHEBI:136335"/>
    </reaction>
    <physiologicalReaction direction="left-to-right" evidence="8">
        <dbReference type="Rhea" id="RHEA:52085"/>
    </physiologicalReaction>
</comment>
<evidence type="ECO:0000256" key="1">
    <source>
        <dbReference type="ARBA" id="ARBA00000923"/>
    </source>
</evidence>
<evidence type="ECO:0000313" key="19">
    <source>
        <dbReference type="Proteomes" id="UP000297703"/>
    </source>
</evidence>
<evidence type="ECO:0000256" key="9">
    <source>
        <dbReference type="ARBA" id="ARBA00047863"/>
    </source>
</evidence>
<proteinExistence type="inferred from homology"/>
<comment type="similarity">
    <text evidence="3">Belongs to the AIG1 family.</text>
</comment>
<comment type="catalytic activity">
    <reaction evidence="9">
        <text>9-hexadecanoyloxy-octadecanoate + H2O = 9-hydroxy-octadecanoate + hexadecanoate + H(+)</text>
        <dbReference type="Rhea" id="RHEA:52052"/>
        <dbReference type="ChEBI" id="CHEBI:7896"/>
        <dbReference type="ChEBI" id="CHEBI:15377"/>
        <dbReference type="ChEBI" id="CHEBI:15378"/>
        <dbReference type="ChEBI" id="CHEBI:83670"/>
        <dbReference type="ChEBI" id="CHEBI:136286"/>
    </reaction>
    <physiologicalReaction direction="left-to-right" evidence="9">
        <dbReference type="Rhea" id="RHEA:52053"/>
    </physiologicalReaction>
</comment>
<comment type="catalytic activity">
    <reaction evidence="10">
        <text>12-octadecanoyloxy-octadecanoate + H2O = 12-hydroxyoctadecanoate + octadecanoate + H(+)</text>
        <dbReference type="Rhea" id="RHEA:52080"/>
        <dbReference type="ChEBI" id="CHEBI:15377"/>
        <dbReference type="ChEBI" id="CHEBI:15378"/>
        <dbReference type="ChEBI" id="CHEBI:25629"/>
        <dbReference type="ChEBI" id="CHEBI:84201"/>
        <dbReference type="ChEBI" id="CHEBI:136330"/>
    </reaction>
    <physiologicalReaction direction="left-to-right" evidence="10">
        <dbReference type="Rhea" id="RHEA:52081"/>
    </physiologicalReaction>
</comment>
<reference evidence="18 19" key="1">
    <citation type="submission" date="2019-04" db="EMBL/GenBank/DDBJ databases">
        <title>Draft genome of the big-headed turtle Platysternon megacephalum.</title>
        <authorList>
            <person name="Gong S."/>
        </authorList>
    </citation>
    <scope>NUCLEOTIDE SEQUENCE [LARGE SCALE GENOMIC DNA]</scope>
    <source>
        <strain evidence="18">DO16091913</strain>
        <tissue evidence="18">Muscle</tissue>
    </source>
</reference>
<dbReference type="AlphaFoldDB" id="A0A4D9EET0"/>
<evidence type="ECO:0000313" key="18">
    <source>
        <dbReference type="EMBL" id="TFK05014.1"/>
    </source>
</evidence>
<dbReference type="InterPro" id="IPR006838">
    <property type="entry name" value="ADTRP_AIG1"/>
</dbReference>
<name>A0A4D9EET0_9SAUR</name>
<comment type="catalytic activity">
    <reaction evidence="7">
        <text>12-hexadecanoyloxy-octadecanoate + H2O = 12-hydroxyoctadecanoate + hexadecanoate + H(+)</text>
        <dbReference type="Rhea" id="RHEA:52056"/>
        <dbReference type="ChEBI" id="CHEBI:7896"/>
        <dbReference type="ChEBI" id="CHEBI:15377"/>
        <dbReference type="ChEBI" id="CHEBI:15378"/>
        <dbReference type="ChEBI" id="CHEBI:83677"/>
        <dbReference type="ChEBI" id="CHEBI:84201"/>
    </reaction>
    <physiologicalReaction direction="left-to-right" evidence="7">
        <dbReference type="Rhea" id="RHEA:52057"/>
    </physiologicalReaction>
</comment>
<comment type="subcellular location">
    <subcellularLocation>
        <location evidence="2">Endomembrane system</location>
        <topology evidence="2">Multi-pass membrane protein</topology>
    </subcellularLocation>
</comment>
<comment type="caution">
    <text evidence="18">The sequence shown here is derived from an EMBL/GenBank/DDBJ whole genome shotgun (WGS) entry which is preliminary data.</text>
</comment>
<evidence type="ECO:0000256" key="11">
    <source>
        <dbReference type="ARBA" id="ARBA00048701"/>
    </source>
</evidence>
<evidence type="ECO:0000256" key="16">
    <source>
        <dbReference type="ARBA" id="ARBA00049428"/>
    </source>
</evidence>
<dbReference type="OrthoDB" id="1898221at2759"/>
<keyword evidence="6" id="KW-0472">Membrane</keyword>
<reference evidence="18 19" key="2">
    <citation type="submission" date="2019-04" db="EMBL/GenBank/DDBJ databases">
        <title>The genome sequence of big-headed turtle.</title>
        <authorList>
            <person name="Gong S."/>
        </authorList>
    </citation>
    <scope>NUCLEOTIDE SEQUENCE [LARGE SCALE GENOMIC DNA]</scope>
    <source>
        <strain evidence="18">DO16091913</strain>
        <tissue evidence="18">Muscle</tissue>
    </source>
</reference>
<evidence type="ECO:0000256" key="17">
    <source>
        <dbReference type="SAM" id="SignalP"/>
    </source>
</evidence>
<gene>
    <name evidence="18" type="ORF">DR999_PMT12373</name>
</gene>
<evidence type="ECO:0000256" key="6">
    <source>
        <dbReference type="ARBA" id="ARBA00023136"/>
    </source>
</evidence>
<dbReference type="PANTHER" id="PTHR10989">
    <property type="entry name" value="ANDROGEN-INDUCED PROTEIN 1-RELATED"/>
    <property type="match status" value="1"/>
</dbReference>
<evidence type="ECO:0000256" key="12">
    <source>
        <dbReference type="ARBA" id="ARBA00048800"/>
    </source>
</evidence>
<comment type="catalytic activity">
    <reaction evidence="15">
        <text>13-(9Z-hexadecenoyloxy)-octadecanoate + H2O = 13-hydroxy-octadecanoate + (9Z)-hexadecenoate + H(+)</text>
        <dbReference type="Rhea" id="RHEA:52076"/>
        <dbReference type="ChEBI" id="CHEBI:15377"/>
        <dbReference type="ChEBI" id="CHEBI:15378"/>
        <dbReference type="ChEBI" id="CHEBI:32372"/>
        <dbReference type="ChEBI" id="CHEBI:136304"/>
        <dbReference type="ChEBI" id="CHEBI:136315"/>
    </reaction>
    <physiologicalReaction direction="left-to-right" evidence="15">
        <dbReference type="Rhea" id="RHEA:52077"/>
    </physiologicalReaction>
</comment>
<dbReference type="Proteomes" id="UP000297703">
    <property type="component" value="Unassembled WGS sequence"/>
</dbReference>
<evidence type="ECO:0000256" key="4">
    <source>
        <dbReference type="ARBA" id="ARBA00022692"/>
    </source>
</evidence>
<comment type="catalytic activity">
    <reaction evidence="1">
        <text>9-(9Z-hexadecenoyloxy)-octadecanoate + H2O = (9Z)-hexadecenoate + 9-hydroxy-octadecanoate + H(+)</text>
        <dbReference type="Rhea" id="RHEA:52068"/>
        <dbReference type="ChEBI" id="CHEBI:15377"/>
        <dbReference type="ChEBI" id="CHEBI:15378"/>
        <dbReference type="ChEBI" id="CHEBI:32372"/>
        <dbReference type="ChEBI" id="CHEBI:136286"/>
        <dbReference type="ChEBI" id="CHEBI:136309"/>
    </reaction>
    <physiologicalReaction direction="left-to-right" evidence="1">
        <dbReference type="Rhea" id="RHEA:52069"/>
    </physiologicalReaction>
</comment>
<dbReference type="PANTHER" id="PTHR10989:SF16">
    <property type="entry name" value="AT02829P-RELATED"/>
    <property type="match status" value="1"/>
</dbReference>
<evidence type="ECO:0000256" key="3">
    <source>
        <dbReference type="ARBA" id="ARBA00009300"/>
    </source>
</evidence>
<evidence type="ECO:0000256" key="5">
    <source>
        <dbReference type="ARBA" id="ARBA00022989"/>
    </source>
</evidence>
<evidence type="ECO:0000256" key="15">
    <source>
        <dbReference type="ARBA" id="ARBA00049322"/>
    </source>
</evidence>
<feature type="signal peptide" evidence="17">
    <location>
        <begin position="1"/>
        <end position="22"/>
    </location>
</feature>
<protein>
    <submittedName>
        <fullName evidence="18">Zinc finger protein 850-like protein</fullName>
    </submittedName>
</protein>
<dbReference type="GO" id="GO:0016020">
    <property type="term" value="C:membrane"/>
    <property type="evidence" value="ECO:0007669"/>
    <property type="project" value="InterPro"/>
</dbReference>
<comment type="catalytic activity">
    <reaction evidence="12">
        <text>9-(9Z-octadecenoyloxy)-octadecanoate + H2O = 9-hydroxy-octadecanoate + (9Z)-octadecenoate + H(+)</text>
        <dbReference type="Rhea" id="RHEA:52048"/>
        <dbReference type="ChEBI" id="CHEBI:15377"/>
        <dbReference type="ChEBI" id="CHEBI:15378"/>
        <dbReference type="ChEBI" id="CHEBI:30823"/>
        <dbReference type="ChEBI" id="CHEBI:136282"/>
        <dbReference type="ChEBI" id="CHEBI:136286"/>
    </reaction>
    <physiologicalReaction direction="left-to-right" evidence="12">
        <dbReference type="Rhea" id="RHEA:52049"/>
    </physiologicalReaction>
</comment>